<evidence type="ECO:0000313" key="3">
    <source>
        <dbReference type="EMBL" id="CEF78986.1"/>
    </source>
</evidence>
<organism evidence="3 5">
    <name type="scientific">Gibberella zeae (strain ATCC MYA-4620 / CBS 123657 / FGSC 9075 / NRRL 31084 / PH-1)</name>
    <name type="common">Wheat head blight fungus</name>
    <name type="synonym">Fusarium graminearum</name>
    <dbReference type="NCBI Taxonomy" id="229533"/>
    <lineage>
        <taxon>Eukaryota</taxon>
        <taxon>Fungi</taxon>
        <taxon>Dikarya</taxon>
        <taxon>Ascomycota</taxon>
        <taxon>Pezizomycotina</taxon>
        <taxon>Sordariomycetes</taxon>
        <taxon>Hypocreomycetidae</taxon>
        <taxon>Hypocreales</taxon>
        <taxon>Nectriaceae</taxon>
        <taxon>Fusarium</taxon>
    </lineage>
</organism>
<evidence type="ECO:0000256" key="1">
    <source>
        <dbReference type="SAM" id="MobiDB-lite"/>
    </source>
</evidence>
<keyword evidence="2" id="KW-0812">Transmembrane</keyword>
<dbReference type="AlphaFoldDB" id="A0A098DM23"/>
<dbReference type="Proteomes" id="UP000070720">
    <property type="component" value="Chromosome 2"/>
</dbReference>
<dbReference type="InterPro" id="IPR040632">
    <property type="entry name" value="Sulfotransfer_4"/>
</dbReference>
<dbReference type="Pfam" id="PF17784">
    <property type="entry name" value="Sulfotransfer_4"/>
    <property type="match status" value="1"/>
</dbReference>
<dbReference type="InterPro" id="IPR027417">
    <property type="entry name" value="P-loop_NTPase"/>
</dbReference>
<sequence length="316" mass="36156">MSFSNQSQEVSLSDSLEPPKMRELDNIKPHPITGRLIDSYPVTRTKPMRVLCLGQSRTGISALFTALKQLNYTPYHMSVAMGSPTINYRLWREALDAKFHGRGKSWGREEFDKIFGSYDAVLDIPATCFVEELVAAYPEAKVIVTQHDVDSWLRNMNLTNGRVLRWPLWDTLASWDSAHAGAFWEFSKKATPASFHTMTDFSTKSPARQAFHDHYELVRRIVPVERTLEYHVDEGWGPLCKFLDKRIPDQKFPRIDDSKKYILAHKMIWWMAFAKMVGKGSLASAIAGIFTSMIAMWRLRYAVNVVSMLRPLAGFS</sequence>
<evidence type="ECO:0000313" key="5">
    <source>
        <dbReference type="Proteomes" id="UP000070720"/>
    </source>
</evidence>
<feature type="compositionally biased region" description="Polar residues" evidence="1">
    <location>
        <begin position="1"/>
        <end position="14"/>
    </location>
</feature>
<keyword evidence="2" id="KW-1133">Transmembrane helix</keyword>
<keyword evidence="2" id="KW-0472">Membrane</keyword>
<dbReference type="Gene3D" id="3.40.50.300">
    <property type="entry name" value="P-loop containing nucleotide triphosphate hydrolases"/>
    <property type="match status" value="1"/>
</dbReference>
<gene>
    <name evidence="4" type="primary">FG04059.1</name>
    <name evidence="3" type="ORF">FGRAMPH1_01T14367</name>
</gene>
<feature type="compositionally biased region" description="Basic and acidic residues" evidence="1">
    <location>
        <begin position="17"/>
        <end position="28"/>
    </location>
</feature>
<dbReference type="eggNOG" id="ENOG502SNX7">
    <property type="taxonomic scope" value="Eukaryota"/>
</dbReference>
<dbReference type="VEuPathDB" id="FungiDB:FGRAMPH1_01G14367"/>
<accession>A0A098DM23</accession>
<reference evidence="4 5" key="1">
    <citation type="journal article" date="2007" name="Science">
        <title>The Fusarium graminearum genome reveals a link between localized polymorphism and pathogen specialization.</title>
        <authorList>
            <person name="Cuomo C.A."/>
            <person name="Gueldener U."/>
            <person name="Xu J.-R."/>
            <person name="Trail F."/>
            <person name="Turgeon B.G."/>
            <person name="Di Pietro A."/>
            <person name="Walton J.D."/>
            <person name="Ma L.-J."/>
            <person name="Baker S.E."/>
            <person name="Rep M."/>
            <person name="Adam G."/>
            <person name="Antoniw J."/>
            <person name="Baldwin T."/>
            <person name="Calvo S.E."/>
            <person name="Chang Y.-L."/>
            <person name="DeCaprio D."/>
            <person name="Gale L.R."/>
            <person name="Gnerre S."/>
            <person name="Goswami R.S."/>
            <person name="Hammond-Kosack K."/>
            <person name="Harris L.J."/>
            <person name="Hilburn K."/>
            <person name="Kennell J.C."/>
            <person name="Kroken S."/>
            <person name="Magnuson J.K."/>
            <person name="Mannhaupt G."/>
            <person name="Mauceli E.W."/>
            <person name="Mewes H.-W."/>
            <person name="Mitterbauer R."/>
            <person name="Muehlbauer G."/>
            <person name="Muensterkoetter M."/>
            <person name="Nelson D."/>
            <person name="O'Donnell K."/>
            <person name="Ouellet T."/>
            <person name="Qi W."/>
            <person name="Quesneville H."/>
            <person name="Roncero M.I.G."/>
            <person name="Seong K.-Y."/>
            <person name="Tetko I.V."/>
            <person name="Urban M."/>
            <person name="Waalwijk C."/>
            <person name="Ward T.J."/>
            <person name="Yao J."/>
            <person name="Birren B.W."/>
            <person name="Kistler H.C."/>
        </authorList>
    </citation>
    <scope>NUCLEOTIDE SEQUENCE [LARGE SCALE GENOMIC DNA]</scope>
    <source>
        <strain evidence="5">ATCC MYA-4620 / CBS 123657 / FGSC 9075 / NRRL 31084 / PH-1</strain>
        <strain evidence="4">PH-1 / ATCC MYA-4620 / FGSC 9075 / NRRL 31084</strain>
    </source>
</reference>
<reference evidence="4 5" key="2">
    <citation type="journal article" date="2010" name="Nature">
        <title>Comparative genomics reveals mobile pathogenicity chromosomes in Fusarium.</title>
        <authorList>
            <person name="Ma L.J."/>
            <person name="van der Does H.C."/>
            <person name="Borkovich K.A."/>
            <person name="Coleman J.J."/>
            <person name="Daboussi M.J."/>
            <person name="Di Pietro A."/>
            <person name="Dufresne M."/>
            <person name="Freitag M."/>
            <person name="Grabherr M."/>
            <person name="Henrissat B."/>
            <person name="Houterman P.M."/>
            <person name="Kang S."/>
            <person name="Shim W.B."/>
            <person name="Woloshuk C."/>
            <person name="Xie X."/>
            <person name="Xu J.R."/>
            <person name="Antoniw J."/>
            <person name="Baker S.E."/>
            <person name="Bluhm B.H."/>
            <person name="Breakspear A."/>
            <person name="Brown D.W."/>
            <person name="Butchko R.A."/>
            <person name="Chapman S."/>
            <person name="Coulson R."/>
            <person name="Coutinho P.M."/>
            <person name="Danchin E.G."/>
            <person name="Diener A."/>
            <person name="Gale L.R."/>
            <person name="Gardiner D.M."/>
            <person name="Goff S."/>
            <person name="Hammond-Kosack K.E."/>
            <person name="Hilburn K."/>
            <person name="Hua-Van A."/>
            <person name="Jonkers W."/>
            <person name="Kazan K."/>
            <person name="Kodira C.D."/>
            <person name="Koehrsen M."/>
            <person name="Kumar L."/>
            <person name="Lee Y.H."/>
            <person name="Li L."/>
            <person name="Manners J.M."/>
            <person name="Miranda-Saavedra D."/>
            <person name="Mukherjee M."/>
            <person name="Park G."/>
            <person name="Park J."/>
            <person name="Park S.Y."/>
            <person name="Proctor R.H."/>
            <person name="Regev A."/>
            <person name="Ruiz-Roldan M.C."/>
            <person name="Sain D."/>
            <person name="Sakthikumar S."/>
            <person name="Sykes S."/>
            <person name="Schwartz D.C."/>
            <person name="Turgeon B.G."/>
            <person name="Wapinski I."/>
            <person name="Yoder O."/>
            <person name="Young S."/>
            <person name="Zeng Q."/>
            <person name="Zhou S."/>
            <person name="Galagan J."/>
            <person name="Cuomo C.A."/>
            <person name="Kistler H.C."/>
            <person name="Rep M."/>
        </authorList>
    </citation>
    <scope>GENOME REANNOTATION</scope>
    <source>
        <strain evidence="5">ATCC MYA-4620 / CBS 123657 / FGSC 9075 / NRRL 31084 / PH-1</strain>
        <strain evidence="4">PH-1 / ATCC MYA-4620 / FGSC 9075 / NRRL 31084</strain>
    </source>
</reference>
<keyword evidence="5" id="KW-1185">Reference proteome</keyword>
<proteinExistence type="predicted"/>
<feature type="transmembrane region" description="Helical" evidence="2">
    <location>
        <begin position="267"/>
        <end position="290"/>
    </location>
</feature>
<dbReference type="PANTHER" id="PTHR36978">
    <property type="entry name" value="P-LOOP CONTAINING NUCLEOTIDE TRIPHOSPHATE HYDROLASE"/>
    <property type="match status" value="1"/>
</dbReference>
<evidence type="ECO:0000313" key="4">
    <source>
        <dbReference type="EnsemblFungi" id="CEF78986"/>
    </source>
</evidence>
<evidence type="ECO:0000256" key="2">
    <source>
        <dbReference type="SAM" id="Phobius"/>
    </source>
</evidence>
<accession>A0A0E0S661</accession>
<protein>
    <submittedName>
        <fullName evidence="3">Chromosome 2, complete genome</fullName>
    </submittedName>
</protein>
<name>A0A098DM23_GIBZE</name>
<dbReference type="EnsemblFungi" id="CEF78986">
    <property type="protein sequence ID" value="CEF78986"/>
    <property type="gene ID" value="FGRRES_04059_M"/>
</dbReference>
<feature type="region of interest" description="Disordered" evidence="1">
    <location>
        <begin position="1"/>
        <end position="28"/>
    </location>
</feature>
<reference evidence="3 5" key="3">
    <citation type="journal article" date="2015" name="BMC Genomics">
        <title>The completed genome sequence of the pathogenic ascomycete fungus Fusarium graminearum.</title>
        <authorList>
            <person name="King R."/>
            <person name="Urban M."/>
            <person name="Hammond-Kosack M.C."/>
            <person name="Hassani-Pak K."/>
            <person name="Hammond-Kosack K.E."/>
        </authorList>
    </citation>
    <scope>NUCLEOTIDE SEQUENCE [LARGE SCALE GENOMIC DNA]</scope>
    <source>
        <strain evidence="5">ATCC MYA-4620 / CBS 123657 / FGSC 9075 / NRRL 31084 / PH-1</strain>
        <strain evidence="3">PH-1</strain>
    </source>
</reference>
<dbReference type="STRING" id="229533.A0A098DM23"/>
<dbReference type="EMBL" id="HG970333">
    <property type="protein sequence ID" value="CEF78986.1"/>
    <property type="molecule type" value="Genomic_DNA"/>
</dbReference>
<dbReference type="InParanoid" id="A0A098DM23"/>
<dbReference type="PANTHER" id="PTHR36978:SF4">
    <property type="entry name" value="P-LOOP CONTAINING NUCLEOSIDE TRIPHOSPHATE HYDROLASE PROTEIN"/>
    <property type="match status" value="1"/>
</dbReference>
<dbReference type="SUPFAM" id="SSF52540">
    <property type="entry name" value="P-loop containing nucleoside triphosphate hydrolases"/>
    <property type="match status" value="1"/>
</dbReference>
<reference evidence="4" key="4">
    <citation type="submission" date="2017-01" db="UniProtKB">
        <authorList>
            <consortium name="EnsemblFungi"/>
        </authorList>
    </citation>
    <scope>IDENTIFICATION</scope>
    <source>
        <strain evidence="4">PH-1 / ATCC MYA-4620 / FGSC 9075 / NRRL 31084</strain>
    </source>
</reference>